<name>A0A7J6EJJ7_CANSA</name>
<dbReference type="SUPFAM" id="SSF56672">
    <property type="entry name" value="DNA/RNA polymerases"/>
    <property type="match status" value="1"/>
</dbReference>
<dbReference type="AlphaFoldDB" id="A0A7J6EJJ7"/>
<keyword evidence="1" id="KW-0496">Mitochondrion</keyword>
<dbReference type="InterPro" id="IPR043502">
    <property type="entry name" value="DNA/RNA_pol_sf"/>
</dbReference>
<dbReference type="GO" id="GO:0003899">
    <property type="term" value="F:DNA-directed RNA polymerase activity"/>
    <property type="evidence" value="ECO:0007669"/>
    <property type="project" value="InterPro"/>
</dbReference>
<dbReference type="EMBL" id="JAATIQ010000614">
    <property type="protein sequence ID" value="KAF4349927.1"/>
    <property type="molecule type" value="Genomic_DNA"/>
</dbReference>
<protein>
    <recommendedName>
        <fullName evidence="4">DNA-directed RNA polymerase</fullName>
    </recommendedName>
</protein>
<dbReference type="GO" id="GO:0003677">
    <property type="term" value="F:DNA binding"/>
    <property type="evidence" value="ECO:0007669"/>
    <property type="project" value="InterPro"/>
</dbReference>
<evidence type="ECO:0008006" key="4">
    <source>
        <dbReference type="Google" id="ProtNLM"/>
    </source>
</evidence>
<sequence length="526" mass="59691">MSRTALPKELLKEPTSDTKERIQFSLPTYGLVEKVPCPVVRKDSYSIPVSLPHRRGFEEQCRAAGIERSSSFSASEGPKVALRSGIGLPVLSQPLKEERSLIQWMLESEVSRSHEKGSSRAALAGRKRLAPVVNLGSERKKGRRAFANDSGVNEKSKLRLFWKNFYKMLDQPSINMCNNNYELRSLQTQIEDLTMNFDENSVFKSSIKLIKMLIGDNSISAKEYLKQKKCGLSEECLTYLNVLGNNNSLGSVFNCLKDLPVVRLSTLIEQLDNTVRVQAGMKIAAKLNKSKVSRKDYAIGVCLVEFLVERKLIIVKTVNGYTEDVLQVYKGKGALKCYAMCNFDISLLPIKLNLPMVCKPLDWTSKKPRTLADIEGGYLSGVTGDFYNRFRLLSSHDYENFYILLKDPHLMCNVLNTLQSQVFERNNNVLSYILKYRDLLEEVGILMDRRLAKVNLQGASDLLRSCYANNEGIKEVCSCKKLLSELVKRVQRARYEDFVLTLASAYSGYQFYLPAFIDFRGRIYRA</sequence>
<evidence type="ECO:0000313" key="3">
    <source>
        <dbReference type="Proteomes" id="UP000583929"/>
    </source>
</evidence>
<gene>
    <name evidence="1" type="ORF">G4B88_002349</name>
    <name evidence="2" type="ORF">G4B88_003593</name>
</gene>
<dbReference type="GO" id="GO:0034245">
    <property type="term" value="C:mitochondrial DNA-directed RNA polymerase complex"/>
    <property type="evidence" value="ECO:0007669"/>
    <property type="project" value="TreeGrafter"/>
</dbReference>
<keyword evidence="3" id="KW-1185">Reference proteome</keyword>
<dbReference type="GO" id="GO:0006390">
    <property type="term" value="P:mitochondrial transcription"/>
    <property type="evidence" value="ECO:0007669"/>
    <property type="project" value="TreeGrafter"/>
</dbReference>
<geneLocation type="mitochondrion" evidence="1"/>
<dbReference type="Proteomes" id="UP000583929">
    <property type="component" value="Unassembled WGS sequence"/>
</dbReference>
<evidence type="ECO:0000313" key="1">
    <source>
        <dbReference type="EMBL" id="KAF4349927.1"/>
    </source>
</evidence>
<dbReference type="PANTHER" id="PTHR10102">
    <property type="entry name" value="DNA-DIRECTED RNA POLYMERASE, MITOCHONDRIAL"/>
    <property type="match status" value="1"/>
</dbReference>
<dbReference type="InterPro" id="IPR002092">
    <property type="entry name" value="DNA-dir_Rpol_phage-type"/>
</dbReference>
<accession>A0A7J6EJJ7</accession>
<reference evidence="2 3" key="1">
    <citation type="journal article" date="2020" name="bioRxiv">
        <title>Sequence and annotation of 42 cannabis genomes reveals extensive copy number variation in cannabinoid synthesis and pathogen resistance genes.</title>
        <authorList>
            <person name="Mckernan K.J."/>
            <person name="Helbert Y."/>
            <person name="Kane L.T."/>
            <person name="Ebling H."/>
            <person name="Zhang L."/>
            <person name="Liu B."/>
            <person name="Eaton Z."/>
            <person name="Mclaughlin S."/>
            <person name="Kingan S."/>
            <person name="Baybayan P."/>
            <person name="Concepcion G."/>
            <person name="Jordan M."/>
            <person name="Riva A."/>
            <person name="Barbazuk W."/>
            <person name="Harkins T."/>
        </authorList>
    </citation>
    <scope>NUCLEOTIDE SEQUENCE [LARGE SCALE GENOMIC DNA]</scope>
    <source>
        <strain evidence="3">cv. Jamaican Lion 4</strain>
        <strain evidence="2">Father</strain>
        <tissue evidence="2">Leaf</tissue>
    </source>
</reference>
<comment type="caution">
    <text evidence="2">The sequence shown here is derived from an EMBL/GenBank/DDBJ whole genome shotgun (WGS) entry which is preliminary data.</text>
</comment>
<evidence type="ECO:0000313" key="2">
    <source>
        <dbReference type="EMBL" id="KAF4357859.1"/>
    </source>
</evidence>
<dbReference type="EMBL" id="JAATIQ010000397">
    <property type="protein sequence ID" value="KAF4357859.1"/>
    <property type="molecule type" value="Genomic_DNA"/>
</dbReference>
<organism evidence="2 3">
    <name type="scientific">Cannabis sativa</name>
    <name type="common">Hemp</name>
    <name type="synonym">Marijuana</name>
    <dbReference type="NCBI Taxonomy" id="3483"/>
    <lineage>
        <taxon>Eukaryota</taxon>
        <taxon>Viridiplantae</taxon>
        <taxon>Streptophyta</taxon>
        <taxon>Embryophyta</taxon>
        <taxon>Tracheophyta</taxon>
        <taxon>Spermatophyta</taxon>
        <taxon>Magnoliopsida</taxon>
        <taxon>eudicotyledons</taxon>
        <taxon>Gunneridae</taxon>
        <taxon>Pentapetalae</taxon>
        <taxon>rosids</taxon>
        <taxon>fabids</taxon>
        <taxon>Rosales</taxon>
        <taxon>Cannabaceae</taxon>
        <taxon>Cannabis</taxon>
    </lineage>
</organism>
<dbReference type="PANTHER" id="PTHR10102:SF8">
    <property type="entry name" value="DNA-DIRECTED RNA POLYMERASE-RELATED"/>
    <property type="match status" value="1"/>
</dbReference>
<proteinExistence type="predicted"/>